<evidence type="ECO:0000256" key="6">
    <source>
        <dbReference type="ARBA" id="ARBA00022840"/>
    </source>
</evidence>
<dbReference type="EC" id="2.7.11.1" evidence="1"/>
<feature type="binding site" evidence="7">
    <location>
        <position position="46"/>
    </location>
    <ligand>
        <name>ATP</name>
        <dbReference type="ChEBI" id="CHEBI:30616"/>
    </ligand>
</feature>
<evidence type="ECO:0000256" key="1">
    <source>
        <dbReference type="ARBA" id="ARBA00012513"/>
    </source>
</evidence>
<keyword evidence="6 7" id="KW-0067">ATP-binding</keyword>
<feature type="transmembrane region" description="Helical" evidence="9">
    <location>
        <begin position="326"/>
        <end position="346"/>
    </location>
</feature>
<dbReference type="InterPro" id="IPR008271">
    <property type="entry name" value="Ser/Thr_kinase_AS"/>
</dbReference>
<protein>
    <recommendedName>
        <fullName evidence="1">non-specific serine/threonine protein kinase</fullName>
        <ecNumber evidence="1">2.7.11.1</ecNumber>
    </recommendedName>
</protein>
<dbReference type="PROSITE" id="PS00107">
    <property type="entry name" value="PROTEIN_KINASE_ATP"/>
    <property type="match status" value="1"/>
</dbReference>
<organism evidence="11 12">
    <name type="scientific">Streptomyces smyrnaeus</name>
    <dbReference type="NCBI Taxonomy" id="1387713"/>
    <lineage>
        <taxon>Bacteria</taxon>
        <taxon>Bacillati</taxon>
        <taxon>Actinomycetota</taxon>
        <taxon>Actinomycetes</taxon>
        <taxon>Kitasatosporales</taxon>
        <taxon>Streptomycetaceae</taxon>
        <taxon>Streptomyces</taxon>
    </lineage>
</organism>
<evidence type="ECO:0000256" key="5">
    <source>
        <dbReference type="ARBA" id="ARBA00022777"/>
    </source>
</evidence>
<dbReference type="Gene3D" id="3.30.200.20">
    <property type="entry name" value="Phosphorylase Kinase, domain 1"/>
    <property type="match status" value="1"/>
</dbReference>
<reference evidence="11 12" key="1">
    <citation type="submission" date="2021-02" db="EMBL/GenBank/DDBJ databases">
        <title>Streptomyces spirodelae sp. nov., isolated from duckweed.</title>
        <authorList>
            <person name="Saimee Y."/>
            <person name="Duangmal K."/>
        </authorList>
    </citation>
    <scope>NUCLEOTIDE SEQUENCE [LARGE SCALE GENOMIC DNA]</scope>
    <source>
        <strain evidence="11 12">DSM 42105</strain>
    </source>
</reference>
<name>A0ABS3XR82_9ACTN</name>
<evidence type="ECO:0000256" key="9">
    <source>
        <dbReference type="SAM" id="Phobius"/>
    </source>
</evidence>
<feature type="domain" description="Protein kinase" evidence="10">
    <location>
        <begin position="17"/>
        <end position="291"/>
    </location>
</feature>
<evidence type="ECO:0000313" key="12">
    <source>
        <dbReference type="Proteomes" id="UP000721954"/>
    </source>
</evidence>
<feature type="compositionally biased region" description="Basic and acidic residues" evidence="8">
    <location>
        <begin position="357"/>
        <end position="393"/>
    </location>
</feature>
<dbReference type="PANTHER" id="PTHR43289">
    <property type="entry name" value="MITOGEN-ACTIVATED PROTEIN KINASE KINASE KINASE 20-RELATED"/>
    <property type="match status" value="1"/>
</dbReference>
<dbReference type="InterPro" id="IPR011009">
    <property type="entry name" value="Kinase-like_dom_sf"/>
</dbReference>
<dbReference type="Pfam" id="PF00069">
    <property type="entry name" value="Pkinase"/>
    <property type="match status" value="1"/>
</dbReference>
<keyword evidence="5 11" id="KW-0418">Kinase</keyword>
<keyword evidence="9" id="KW-0812">Transmembrane</keyword>
<evidence type="ECO:0000259" key="10">
    <source>
        <dbReference type="PROSITE" id="PS50011"/>
    </source>
</evidence>
<dbReference type="InterPro" id="IPR017441">
    <property type="entry name" value="Protein_kinase_ATP_BS"/>
</dbReference>
<feature type="compositionally biased region" description="Low complexity" evidence="8">
    <location>
        <begin position="396"/>
        <end position="411"/>
    </location>
</feature>
<feature type="region of interest" description="Disordered" evidence="8">
    <location>
        <begin position="286"/>
        <end position="320"/>
    </location>
</feature>
<dbReference type="RefSeq" id="WP_209209720.1">
    <property type="nucleotide sequence ID" value="NZ_JAFFZM010000003.1"/>
</dbReference>
<gene>
    <name evidence="11" type="ORF">JW613_06350</name>
</gene>
<evidence type="ECO:0000256" key="4">
    <source>
        <dbReference type="ARBA" id="ARBA00022741"/>
    </source>
</evidence>
<keyword evidence="9" id="KW-0472">Membrane</keyword>
<proteinExistence type="predicted"/>
<accession>A0ABS3XR82</accession>
<dbReference type="PROSITE" id="PS50011">
    <property type="entry name" value="PROTEIN_KINASE_DOM"/>
    <property type="match status" value="1"/>
</dbReference>
<evidence type="ECO:0000256" key="7">
    <source>
        <dbReference type="PROSITE-ProRule" id="PRU10141"/>
    </source>
</evidence>
<evidence type="ECO:0000256" key="8">
    <source>
        <dbReference type="SAM" id="MobiDB-lite"/>
    </source>
</evidence>
<keyword evidence="9" id="KW-1133">Transmembrane helix</keyword>
<dbReference type="PROSITE" id="PS00108">
    <property type="entry name" value="PROTEIN_KINASE_ST"/>
    <property type="match status" value="1"/>
</dbReference>
<dbReference type="PANTHER" id="PTHR43289:SF6">
    <property type="entry name" value="SERINE_THREONINE-PROTEIN KINASE NEKL-3"/>
    <property type="match status" value="1"/>
</dbReference>
<dbReference type="Proteomes" id="UP000721954">
    <property type="component" value="Unassembled WGS sequence"/>
</dbReference>
<keyword evidence="3" id="KW-0808">Transferase</keyword>
<comment type="caution">
    <text evidence="11">The sequence shown here is derived from an EMBL/GenBank/DDBJ whole genome shotgun (WGS) entry which is preliminary data.</text>
</comment>
<evidence type="ECO:0000256" key="3">
    <source>
        <dbReference type="ARBA" id="ARBA00022679"/>
    </source>
</evidence>
<dbReference type="Gene3D" id="1.10.510.10">
    <property type="entry name" value="Transferase(Phosphotransferase) domain 1"/>
    <property type="match status" value="1"/>
</dbReference>
<dbReference type="EMBL" id="JAFFZM010000003">
    <property type="protein sequence ID" value="MBO8197921.1"/>
    <property type="molecule type" value="Genomic_DNA"/>
</dbReference>
<sequence>MTGGGRGRRGQVVDGRFELLERLGAGGMGTVWRARDVALHREVALKEVRPPAADPGDPDAALDGSAGSRALRERVLREARALARLSHPHVVTIHHIVDEGPFPWLVMELVDGPSLEQRLRQGPLAPQEAARLGREVLSALRTAHAAGIQHRDVKPSNVLLRADGSAVLTDFGIAALQGSATVTATGEFLGSPEFIAPERIRGIDEPAGDLWSLGLTLYMCTEGRSPLRRATTLATIAAVLDDPVPPPERSGALGPVLRAVLVRDAAARPDAAELDRMLDKVASGGQAAPYLPTETSLPVRTPSAPPPQPPAHIDGGARGRRRGRTASAVCAAVVAAVLVAGGVFLLTRPDDTSAAADDGRPTARPAPTEEKEQGERQKEKEKDPEAEKSEQPAKEPTATPTTRSPTGPGSPDDTWVAQLGSVAKADGTGARDKMHAALSRKADGVRYVDSDRHASLRPGYWMFYHPGPSGGFSDGRAAADWCGERGLASSNQCVGRYVSDNAADRGYLCAPDKGRGTGRCER</sequence>
<keyword evidence="12" id="KW-1185">Reference proteome</keyword>
<feature type="region of interest" description="Disordered" evidence="8">
    <location>
        <begin position="349"/>
        <end position="415"/>
    </location>
</feature>
<keyword evidence="4 7" id="KW-0547">Nucleotide-binding</keyword>
<dbReference type="SMART" id="SM00220">
    <property type="entry name" value="S_TKc"/>
    <property type="match status" value="1"/>
</dbReference>
<keyword evidence="2" id="KW-0723">Serine/threonine-protein kinase</keyword>
<dbReference type="GeneID" id="96258222"/>
<dbReference type="CDD" id="cd14014">
    <property type="entry name" value="STKc_PknB_like"/>
    <property type="match status" value="1"/>
</dbReference>
<evidence type="ECO:0000256" key="2">
    <source>
        <dbReference type="ARBA" id="ARBA00022527"/>
    </source>
</evidence>
<dbReference type="InterPro" id="IPR000719">
    <property type="entry name" value="Prot_kinase_dom"/>
</dbReference>
<evidence type="ECO:0000313" key="11">
    <source>
        <dbReference type="EMBL" id="MBO8197921.1"/>
    </source>
</evidence>
<dbReference type="GO" id="GO:0016301">
    <property type="term" value="F:kinase activity"/>
    <property type="evidence" value="ECO:0007669"/>
    <property type="project" value="UniProtKB-KW"/>
</dbReference>
<dbReference type="SUPFAM" id="SSF56112">
    <property type="entry name" value="Protein kinase-like (PK-like)"/>
    <property type="match status" value="1"/>
</dbReference>